<protein>
    <submittedName>
        <fullName evidence="2">Uncharacterized protein</fullName>
    </submittedName>
</protein>
<proteinExistence type="predicted"/>
<organism evidence="2 3">
    <name type="scientific">Paracoccus amoyensis</name>
    <dbReference type="NCBI Taxonomy" id="2760093"/>
    <lineage>
        <taxon>Bacteria</taxon>
        <taxon>Pseudomonadati</taxon>
        <taxon>Pseudomonadota</taxon>
        <taxon>Alphaproteobacteria</taxon>
        <taxon>Rhodobacterales</taxon>
        <taxon>Paracoccaceae</taxon>
        <taxon>Paracoccus</taxon>
    </lineage>
</organism>
<keyword evidence="3" id="KW-1185">Reference proteome</keyword>
<keyword evidence="1" id="KW-0175">Coiled coil</keyword>
<accession>A0A926JCV9</accession>
<sequence length="287" mass="31375">MSSVVPIIRPLRRDPRKTPISFADSARRNRILTPQQCLDTRAKLQNIRNLASAADREYRTLLNELDKLDREGRAWLVVDLIHKTSLASLDLAADFLGVLNQKNGEVARKLADGTQTISDGITVADAVIRERGVSSDTVRTVLDRLLTHSKAESVGAAYGKGKADTILSLWNGYENTTSAQGHGERSSRSIEATVDTIASVVQANADAIDASEKAGNPVAKRISAAAGISRSMASYRREVEGAFNRRLEIRNGLQHSRAQLEASLRPHMDRFHKDAAALMKLLEGCQP</sequence>
<dbReference type="Proteomes" id="UP000608594">
    <property type="component" value="Unassembled WGS sequence"/>
</dbReference>
<dbReference type="RefSeq" id="WP_187793254.1">
    <property type="nucleotide sequence ID" value="NZ_JACOQL010000002.1"/>
</dbReference>
<evidence type="ECO:0000313" key="3">
    <source>
        <dbReference type="Proteomes" id="UP000608594"/>
    </source>
</evidence>
<gene>
    <name evidence="2" type="ORF">H4P12_08770</name>
</gene>
<feature type="coiled-coil region" evidence="1">
    <location>
        <begin position="44"/>
        <end position="71"/>
    </location>
</feature>
<reference evidence="2" key="1">
    <citation type="submission" date="2020-08" db="EMBL/GenBank/DDBJ databases">
        <title>Paracoccus amoyensis sp. nov., isolated from the surface seawater at coast of Xiamen, Fujian.</title>
        <authorList>
            <person name="Lyu L."/>
        </authorList>
    </citation>
    <scope>NUCLEOTIDE SEQUENCE</scope>
    <source>
        <strain evidence="2">11-3</strain>
    </source>
</reference>
<dbReference type="AlphaFoldDB" id="A0A926JCV9"/>
<comment type="caution">
    <text evidence="2">The sequence shown here is derived from an EMBL/GenBank/DDBJ whole genome shotgun (WGS) entry which is preliminary data.</text>
</comment>
<evidence type="ECO:0000256" key="1">
    <source>
        <dbReference type="SAM" id="Coils"/>
    </source>
</evidence>
<evidence type="ECO:0000313" key="2">
    <source>
        <dbReference type="EMBL" id="MBC9246804.1"/>
    </source>
</evidence>
<name>A0A926JCV9_9RHOB</name>
<dbReference type="EMBL" id="JACOQL010000002">
    <property type="protein sequence ID" value="MBC9246804.1"/>
    <property type="molecule type" value="Genomic_DNA"/>
</dbReference>